<evidence type="ECO:0000256" key="2">
    <source>
        <dbReference type="ARBA" id="ARBA00022603"/>
    </source>
</evidence>
<gene>
    <name evidence="6" type="ORF">OIH86_22835</name>
</gene>
<dbReference type="GO" id="GO:0008168">
    <property type="term" value="F:methyltransferase activity"/>
    <property type="evidence" value="ECO:0007669"/>
    <property type="project" value="UniProtKB-KW"/>
</dbReference>
<keyword evidence="3" id="KW-0808">Transferase</keyword>
<dbReference type="PANTHER" id="PTHR44307:SF2">
    <property type="entry name" value="PHOSPHOETHANOLAMINE METHYLTRANSFERASE ISOFORM X1"/>
    <property type="match status" value="1"/>
</dbReference>
<reference evidence="6 7" key="1">
    <citation type="submission" date="2022-10" db="EMBL/GenBank/DDBJ databases">
        <title>Draft genome assembly of moderately radiation resistant bacterium Metabacillus halosaccharovorans.</title>
        <authorList>
            <person name="Pal S."/>
            <person name="Gopinathan A."/>
        </authorList>
    </citation>
    <scope>NUCLEOTIDE SEQUENCE [LARGE SCALE GENOMIC DNA]</scope>
    <source>
        <strain evidence="6 7">VITHBRA001</strain>
    </source>
</reference>
<organism evidence="6 7">
    <name type="scientific">Metabacillus halosaccharovorans</name>
    <dbReference type="NCBI Taxonomy" id="930124"/>
    <lineage>
        <taxon>Bacteria</taxon>
        <taxon>Bacillati</taxon>
        <taxon>Bacillota</taxon>
        <taxon>Bacilli</taxon>
        <taxon>Bacillales</taxon>
        <taxon>Bacillaceae</taxon>
        <taxon>Metabacillus</taxon>
    </lineage>
</organism>
<dbReference type="Pfam" id="PF08241">
    <property type="entry name" value="Methyltransf_11"/>
    <property type="match status" value="1"/>
</dbReference>
<dbReference type="PANTHER" id="PTHR44307">
    <property type="entry name" value="PHOSPHOETHANOLAMINE METHYLTRANSFERASE"/>
    <property type="match status" value="1"/>
</dbReference>
<accession>A0ABT3DPF9</accession>
<evidence type="ECO:0000259" key="5">
    <source>
        <dbReference type="Pfam" id="PF08241"/>
    </source>
</evidence>
<name>A0ABT3DPF9_9BACI</name>
<protein>
    <submittedName>
        <fullName evidence="6">Class I SAM-dependent methyltransferase</fullName>
    </submittedName>
</protein>
<comment type="pathway">
    <text evidence="4">Phospholipid metabolism.</text>
</comment>
<dbReference type="CDD" id="cd02440">
    <property type="entry name" value="AdoMet_MTases"/>
    <property type="match status" value="1"/>
</dbReference>
<dbReference type="InterPro" id="IPR029063">
    <property type="entry name" value="SAM-dependent_MTases_sf"/>
</dbReference>
<dbReference type="SUPFAM" id="SSF53335">
    <property type="entry name" value="S-adenosyl-L-methionine-dependent methyltransferases"/>
    <property type="match status" value="1"/>
</dbReference>
<evidence type="ECO:0000256" key="4">
    <source>
        <dbReference type="ARBA" id="ARBA00025707"/>
    </source>
</evidence>
<dbReference type="InterPro" id="IPR013216">
    <property type="entry name" value="Methyltransf_11"/>
</dbReference>
<feature type="domain" description="Methyltransferase type 11" evidence="5">
    <location>
        <begin position="39"/>
        <end position="132"/>
    </location>
</feature>
<evidence type="ECO:0000256" key="1">
    <source>
        <dbReference type="ARBA" id="ARBA00005189"/>
    </source>
</evidence>
<comment type="caution">
    <text evidence="6">The sequence shown here is derived from an EMBL/GenBank/DDBJ whole genome shotgun (WGS) entry which is preliminary data.</text>
</comment>
<evidence type="ECO:0000313" key="7">
    <source>
        <dbReference type="Proteomes" id="UP001526147"/>
    </source>
</evidence>
<dbReference type="RefSeq" id="WP_264144568.1">
    <property type="nucleotide sequence ID" value="NZ_JAOYEY010000050.1"/>
</dbReference>
<evidence type="ECO:0000313" key="6">
    <source>
        <dbReference type="EMBL" id="MCV9888492.1"/>
    </source>
</evidence>
<dbReference type="Proteomes" id="UP001526147">
    <property type="component" value="Unassembled WGS sequence"/>
</dbReference>
<evidence type="ECO:0000256" key="3">
    <source>
        <dbReference type="ARBA" id="ARBA00022679"/>
    </source>
</evidence>
<sequence length="236" mass="26911">MNYLQMLSSLGVGGAHPGGISLTKEIFEQEKFPINHTVLDVGCGTGQSCYHLHQLGYNVIGLDFDHLMIQQAKKRNKECQCEILYVQEDLTSTSLPDQFSDIILSESVLNFTNLDLTLPELKRILKPNGVIIAIEMIRTAPLLESEYSEITAFYGIPDILSIEDWKSAFNKFGLTIFKIQSEDDFSSIRTEEPTTEFHITDVTPSLAFNMLTMHEELSLRYRDRLSFRVFYARRSV</sequence>
<dbReference type="GO" id="GO:0032259">
    <property type="term" value="P:methylation"/>
    <property type="evidence" value="ECO:0007669"/>
    <property type="project" value="UniProtKB-KW"/>
</dbReference>
<dbReference type="Gene3D" id="3.40.50.150">
    <property type="entry name" value="Vaccinia Virus protein VP39"/>
    <property type="match status" value="1"/>
</dbReference>
<keyword evidence="2 6" id="KW-0489">Methyltransferase</keyword>
<keyword evidence="7" id="KW-1185">Reference proteome</keyword>
<dbReference type="EMBL" id="JAOYEY010000050">
    <property type="protein sequence ID" value="MCV9888492.1"/>
    <property type="molecule type" value="Genomic_DNA"/>
</dbReference>
<comment type="pathway">
    <text evidence="1">Lipid metabolism.</text>
</comment>
<proteinExistence type="predicted"/>